<evidence type="ECO:0000313" key="2">
    <source>
        <dbReference type="Proteomes" id="UP000309997"/>
    </source>
</evidence>
<sequence>MCGGAILAGLIPRNRGHRVAASEFWPNSLFNKPCPFDTYPSPLPKQEPFTLKRPQPTSGDHEQVEKPNAKRQRKNLYRARAYDREARKIRGKKAKVNFPNEDDHYYTSQNSNTKPFLYQAPTCHFSKGYDSGNAYDAYQIETFHSNGLINEPIVSSGEDDSRSGSEEVTGLLGCYQNVESNNYMCQVKVEEEKLEEKKVMNKEVVVVDLETGEEESEVQKLTEELMAFENFMKFYQIPYLDGQSTAPNGTTQESLVGNLWSFFDDGVDAPLTSAPL</sequence>
<gene>
    <name evidence="1" type="ORF">D5086_026273</name>
</gene>
<accession>A0ACC4B1F4</accession>
<name>A0ACC4B1F4_POPAL</name>
<reference evidence="1 2" key="1">
    <citation type="journal article" date="2024" name="Plant Biotechnol. J.">
        <title>Genome and CRISPR/Cas9 system of a widespread forest tree (Populus alba) in the world.</title>
        <authorList>
            <person name="Liu Y.J."/>
            <person name="Jiang P.F."/>
            <person name="Han X.M."/>
            <person name="Li X.Y."/>
            <person name="Wang H.M."/>
            <person name="Wang Y.J."/>
            <person name="Wang X.X."/>
            <person name="Zeng Q.Y."/>
        </authorList>
    </citation>
    <scope>NUCLEOTIDE SEQUENCE [LARGE SCALE GENOMIC DNA]</scope>
    <source>
        <strain evidence="2">cv. PAL-ZL1</strain>
    </source>
</reference>
<organism evidence="1 2">
    <name type="scientific">Populus alba</name>
    <name type="common">White poplar</name>
    <dbReference type="NCBI Taxonomy" id="43335"/>
    <lineage>
        <taxon>Eukaryota</taxon>
        <taxon>Viridiplantae</taxon>
        <taxon>Streptophyta</taxon>
        <taxon>Embryophyta</taxon>
        <taxon>Tracheophyta</taxon>
        <taxon>Spermatophyta</taxon>
        <taxon>Magnoliopsida</taxon>
        <taxon>eudicotyledons</taxon>
        <taxon>Gunneridae</taxon>
        <taxon>Pentapetalae</taxon>
        <taxon>rosids</taxon>
        <taxon>fabids</taxon>
        <taxon>Malpighiales</taxon>
        <taxon>Salicaceae</taxon>
        <taxon>Saliceae</taxon>
        <taxon>Populus</taxon>
    </lineage>
</organism>
<comment type="caution">
    <text evidence="1">The sequence shown here is derived from an EMBL/GenBank/DDBJ whole genome shotgun (WGS) entry which is preliminary data.</text>
</comment>
<protein>
    <submittedName>
        <fullName evidence="1">Uncharacterized protein</fullName>
    </submittedName>
</protein>
<evidence type="ECO:0000313" key="1">
    <source>
        <dbReference type="EMBL" id="KAL3572369.1"/>
    </source>
</evidence>
<keyword evidence="2" id="KW-1185">Reference proteome</keyword>
<proteinExistence type="predicted"/>
<dbReference type="EMBL" id="RCHU02000014">
    <property type="protein sequence ID" value="KAL3572369.1"/>
    <property type="molecule type" value="Genomic_DNA"/>
</dbReference>
<dbReference type="Proteomes" id="UP000309997">
    <property type="component" value="Unassembled WGS sequence"/>
</dbReference>